<dbReference type="EMBL" id="JANAVB010037020">
    <property type="protein sequence ID" value="KAJ6802702.1"/>
    <property type="molecule type" value="Genomic_DNA"/>
</dbReference>
<evidence type="ECO:0000313" key="3">
    <source>
        <dbReference type="Proteomes" id="UP001140949"/>
    </source>
</evidence>
<protein>
    <submittedName>
        <fullName evidence="2">Proline-rich receptor-like protein kinase PERK2</fullName>
    </submittedName>
</protein>
<keyword evidence="2" id="KW-0418">Kinase</keyword>
<dbReference type="Proteomes" id="UP001140949">
    <property type="component" value="Unassembled WGS sequence"/>
</dbReference>
<reference evidence="2" key="2">
    <citation type="submission" date="2023-04" db="EMBL/GenBank/DDBJ databases">
        <authorList>
            <person name="Bruccoleri R.E."/>
            <person name="Oakeley E.J."/>
            <person name="Faust A.-M."/>
            <person name="Dessus-Babus S."/>
            <person name="Altorfer M."/>
            <person name="Burckhardt D."/>
            <person name="Oertli M."/>
            <person name="Naumann U."/>
            <person name="Petersen F."/>
            <person name="Wong J."/>
        </authorList>
    </citation>
    <scope>NUCLEOTIDE SEQUENCE</scope>
    <source>
        <strain evidence="2">GSM-AAB239-AS_SAM_17_03QT</strain>
        <tissue evidence="2">Leaf</tissue>
    </source>
</reference>
<accession>A0AAX6EF49</accession>
<feature type="compositionally biased region" description="Basic and acidic residues" evidence="1">
    <location>
        <begin position="155"/>
        <end position="178"/>
    </location>
</feature>
<comment type="caution">
    <text evidence="2">The sequence shown here is derived from an EMBL/GenBank/DDBJ whole genome shotgun (WGS) entry which is preliminary data.</text>
</comment>
<sequence>MVDAEKPGRRSSWPAAHGMGGGTSTRIGVGGGVEARCCARHGGGWTRHKRRRRLEDADPDGGTLTGRRTRRGAVGRGGRGSVRLPMDRGAGRATPAGGLDRAEREPRRSAAQRATMGVIGSGQPRAAGVRAAQWGPLGQAEVGVAKGVGSTPVDESTRRERGRVQPTEERRRDAAPRETEEEGSGDVGRYCFAGTQRCTCWGLSHTGRAAVVHEAMEISGRR</sequence>
<keyword evidence="2" id="KW-0808">Transferase</keyword>
<keyword evidence="2" id="KW-0675">Receptor</keyword>
<evidence type="ECO:0000313" key="2">
    <source>
        <dbReference type="EMBL" id="KAJ6802702.1"/>
    </source>
</evidence>
<keyword evidence="3" id="KW-1185">Reference proteome</keyword>
<feature type="region of interest" description="Disordered" evidence="1">
    <location>
        <begin position="143"/>
        <end position="185"/>
    </location>
</feature>
<gene>
    <name evidence="2" type="ORF">M6B38_191130</name>
</gene>
<feature type="compositionally biased region" description="Gly residues" evidence="1">
    <location>
        <begin position="18"/>
        <end position="33"/>
    </location>
</feature>
<organism evidence="2 3">
    <name type="scientific">Iris pallida</name>
    <name type="common">Sweet iris</name>
    <dbReference type="NCBI Taxonomy" id="29817"/>
    <lineage>
        <taxon>Eukaryota</taxon>
        <taxon>Viridiplantae</taxon>
        <taxon>Streptophyta</taxon>
        <taxon>Embryophyta</taxon>
        <taxon>Tracheophyta</taxon>
        <taxon>Spermatophyta</taxon>
        <taxon>Magnoliopsida</taxon>
        <taxon>Liliopsida</taxon>
        <taxon>Asparagales</taxon>
        <taxon>Iridaceae</taxon>
        <taxon>Iridoideae</taxon>
        <taxon>Irideae</taxon>
        <taxon>Iris</taxon>
    </lineage>
</organism>
<evidence type="ECO:0000256" key="1">
    <source>
        <dbReference type="SAM" id="MobiDB-lite"/>
    </source>
</evidence>
<dbReference type="AlphaFoldDB" id="A0AAX6EF49"/>
<feature type="region of interest" description="Disordered" evidence="1">
    <location>
        <begin position="1"/>
        <end position="129"/>
    </location>
</feature>
<proteinExistence type="predicted"/>
<name>A0AAX6EF49_IRIPA</name>
<dbReference type="GO" id="GO:0016301">
    <property type="term" value="F:kinase activity"/>
    <property type="evidence" value="ECO:0007669"/>
    <property type="project" value="UniProtKB-KW"/>
</dbReference>
<reference evidence="2" key="1">
    <citation type="journal article" date="2023" name="GigaByte">
        <title>Genome assembly of the bearded iris, Iris pallida Lam.</title>
        <authorList>
            <person name="Bruccoleri R.E."/>
            <person name="Oakeley E.J."/>
            <person name="Faust A.M.E."/>
            <person name="Altorfer M."/>
            <person name="Dessus-Babus S."/>
            <person name="Burckhardt D."/>
            <person name="Oertli M."/>
            <person name="Naumann U."/>
            <person name="Petersen F."/>
            <person name="Wong J."/>
        </authorList>
    </citation>
    <scope>NUCLEOTIDE SEQUENCE</scope>
    <source>
        <strain evidence="2">GSM-AAB239-AS_SAM_17_03QT</strain>
    </source>
</reference>